<dbReference type="RefSeq" id="WP_183589858.1">
    <property type="nucleotide sequence ID" value="NZ_JACHCA010000022.1"/>
</dbReference>
<protein>
    <submittedName>
        <fullName evidence="2">Uncharacterized protein</fullName>
    </submittedName>
</protein>
<keyword evidence="1" id="KW-0472">Membrane</keyword>
<reference evidence="2 3" key="1">
    <citation type="submission" date="2020-08" db="EMBL/GenBank/DDBJ databases">
        <title>Genomic Encyclopedia of Type Strains, Phase IV (KMG-V): Genome sequencing to study the core and pangenomes of soil and plant-associated prokaryotes.</title>
        <authorList>
            <person name="Whitman W."/>
        </authorList>
    </citation>
    <scope>NUCLEOTIDE SEQUENCE [LARGE SCALE GENOMIC DNA]</scope>
    <source>
        <strain evidence="2 3">MP601</strain>
    </source>
</reference>
<comment type="caution">
    <text evidence="2">The sequence shown here is derived from an EMBL/GenBank/DDBJ whole genome shotgun (WGS) entry which is preliminary data.</text>
</comment>
<gene>
    <name evidence="2" type="ORF">HDF22_005486</name>
</gene>
<organism evidence="2 3">
    <name type="scientific">Mucilaginibacter lappiensis</name>
    <dbReference type="NCBI Taxonomy" id="354630"/>
    <lineage>
        <taxon>Bacteria</taxon>
        <taxon>Pseudomonadati</taxon>
        <taxon>Bacteroidota</taxon>
        <taxon>Sphingobacteriia</taxon>
        <taxon>Sphingobacteriales</taxon>
        <taxon>Sphingobacteriaceae</taxon>
        <taxon>Mucilaginibacter</taxon>
    </lineage>
</organism>
<evidence type="ECO:0000256" key="1">
    <source>
        <dbReference type="SAM" id="Phobius"/>
    </source>
</evidence>
<keyword evidence="1" id="KW-1133">Transmembrane helix</keyword>
<keyword evidence="1" id="KW-0812">Transmembrane</keyword>
<accession>A0A841JSS5</accession>
<name>A0A841JSS5_9SPHI</name>
<sequence length="339" mass="37014">MKSAFKNNLQALAINAIAGILIAFICGFNPVYGAVGANTLMLVFAFVKTLYTGKPIMQAGRLYAGLFKEIWIGKLMEKFYPDDSWLVRSVDMTAFVENNTINLADAGVDPDVLVNNTTYPIPLAERTDNPIALPLDYFDTVNTVVRNATSVQLAYNKLESVIRGHRLALRKKNTQKAAHAYGPNQNATFQPVLAIGASNIIDVLIDMEAKFDALDIPQEDRIALLCPAHKAALKKADKVLFKDVFGQNGSKNLYSFEVFSTSVTPTYNAGVKNAFGAAPAAGDVPSSLFYSAQEVMRADGEYDMYSRLKDPEARGDIIGFQKRFVALPIRNIANGAIIG</sequence>
<dbReference type="Proteomes" id="UP000548326">
    <property type="component" value="Unassembled WGS sequence"/>
</dbReference>
<dbReference type="AlphaFoldDB" id="A0A841JSS5"/>
<dbReference type="EMBL" id="JACHCA010000022">
    <property type="protein sequence ID" value="MBB6131335.1"/>
    <property type="molecule type" value="Genomic_DNA"/>
</dbReference>
<evidence type="ECO:0000313" key="2">
    <source>
        <dbReference type="EMBL" id="MBB6131335.1"/>
    </source>
</evidence>
<evidence type="ECO:0000313" key="3">
    <source>
        <dbReference type="Proteomes" id="UP000548326"/>
    </source>
</evidence>
<proteinExistence type="predicted"/>
<feature type="transmembrane region" description="Helical" evidence="1">
    <location>
        <begin position="7"/>
        <end position="25"/>
    </location>
</feature>